<reference evidence="2 3" key="1">
    <citation type="submission" date="2008-07" db="EMBL/GenBank/DDBJ databases">
        <authorList>
            <person name="El-Sayed N."/>
            <person name="Caler E."/>
            <person name="Inman J."/>
            <person name="Amedeo P."/>
            <person name="Hass B."/>
            <person name="Wortman J."/>
        </authorList>
    </citation>
    <scope>NUCLEOTIDE SEQUENCE [LARGE SCALE GENOMIC DNA]</scope>
    <source>
        <strain evidence="3">ATCC 50983 / TXsc</strain>
    </source>
</reference>
<evidence type="ECO:0000313" key="2">
    <source>
        <dbReference type="EMBL" id="EER03176.1"/>
    </source>
</evidence>
<feature type="coiled-coil region" evidence="1">
    <location>
        <begin position="15"/>
        <end position="84"/>
    </location>
</feature>
<keyword evidence="1" id="KW-0175">Coiled coil</keyword>
<name>C5LJB7_PERM5</name>
<sequence>MSLKAGHLAQMTKHNQGLLSVLEQLETSKRELEDAGSRRKEKIDRLRVVEKDFKSAEERANDGAREARAKLLALKDRLRSESDKANSKRMEVLNLEARMKVDIEALKQAVQVVKQKNLEYVTRCNRDDQKHLELKGERVKAQRELEELRKLGGSKQKELKGEQEGREEFGRSKAVLLKEIEQEESVLLSRKSALASAETSNEQLQQSLRMQERKIREAADRTYTLMDSLRAESVEYKKVEAEDTSQEKRVKNLEKTCQNLTAKINMEIASREAVEAEMK</sequence>
<protein>
    <submittedName>
        <fullName evidence="2">Merozoite surface protein, putative</fullName>
    </submittedName>
</protein>
<keyword evidence="2" id="KW-0477">Merozoite</keyword>
<dbReference type="AlphaFoldDB" id="C5LJB7"/>
<feature type="coiled-coil region" evidence="1">
    <location>
        <begin position="194"/>
        <end position="270"/>
    </location>
</feature>
<proteinExistence type="predicted"/>
<evidence type="ECO:0000256" key="1">
    <source>
        <dbReference type="SAM" id="Coils"/>
    </source>
</evidence>
<organism evidence="3">
    <name type="scientific">Perkinsus marinus (strain ATCC 50983 / TXsc)</name>
    <dbReference type="NCBI Taxonomy" id="423536"/>
    <lineage>
        <taxon>Eukaryota</taxon>
        <taxon>Sar</taxon>
        <taxon>Alveolata</taxon>
        <taxon>Perkinsozoa</taxon>
        <taxon>Perkinsea</taxon>
        <taxon>Perkinsida</taxon>
        <taxon>Perkinsidae</taxon>
        <taxon>Perkinsus</taxon>
    </lineage>
</organism>
<gene>
    <name evidence="2" type="ORF">Pmar_PMAR016692</name>
</gene>
<dbReference type="EMBL" id="GG682373">
    <property type="protein sequence ID" value="EER03176.1"/>
    <property type="molecule type" value="Genomic_DNA"/>
</dbReference>
<accession>C5LJB7</accession>
<dbReference type="Proteomes" id="UP000007800">
    <property type="component" value="Unassembled WGS sequence"/>
</dbReference>
<evidence type="ECO:0000313" key="3">
    <source>
        <dbReference type="Proteomes" id="UP000007800"/>
    </source>
</evidence>
<dbReference type="GeneID" id="9052040"/>
<dbReference type="RefSeq" id="XP_002771360.1">
    <property type="nucleotide sequence ID" value="XM_002771314.1"/>
</dbReference>
<dbReference type="InParanoid" id="C5LJB7"/>
<keyword evidence="3" id="KW-1185">Reference proteome</keyword>